<organism evidence="2">
    <name type="scientific">Sesamum latifolium</name>
    <dbReference type="NCBI Taxonomy" id="2727402"/>
    <lineage>
        <taxon>Eukaryota</taxon>
        <taxon>Viridiplantae</taxon>
        <taxon>Streptophyta</taxon>
        <taxon>Embryophyta</taxon>
        <taxon>Tracheophyta</taxon>
        <taxon>Spermatophyta</taxon>
        <taxon>Magnoliopsida</taxon>
        <taxon>eudicotyledons</taxon>
        <taxon>Gunneridae</taxon>
        <taxon>Pentapetalae</taxon>
        <taxon>asterids</taxon>
        <taxon>lamiids</taxon>
        <taxon>Lamiales</taxon>
        <taxon>Pedaliaceae</taxon>
        <taxon>Sesamum</taxon>
    </lineage>
</organism>
<dbReference type="Pfam" id="PF02992">
    <property type="entry name" value="Transposase_21"/>
    <property type="match status" value="1"/>
</dbReference>
<sequence length="372" mass="42095">MYEKNLPTRAGLTPEFQDGVTAFIEWAKSQYAYMDGEKIRYPCRKSKNKVFKIPDEDEQTPPAPAEEGTSTHWGNATEMNCAQRMVFDAVGQAYNQDGAEDDGTRSCPLDAGPSSYYHGAGPYDYVSGLADRFHDVLHAVEQSLWNSCITSQLVVVAELVDMKADGQLSERIYDRISQWSDHIIPHDHSFSLGYYNTKKLIKDLSLPVEKIDACKNGCMLYWKDNIDLDYCKFCGEARYKPTKRNPNRTKTPYAVLRIRRESKGLHDSLFARKALSRFCGGLPSRARSIPCVQSGRARFTLNMRSRGDIAVMSVEGATLYASQVTAEQMTWHANHQMEEGSMCHPSDVEAWRHFDPTHPDFAVEPRNVRLGL</sequence>
<dbReference type="InterPro" id="IPR004242">
    <property type="entry name" value="Transposase_21"/>
</dbReference>
<gene>
    <name evidence="2" type="ORF">Slati_0451100</name>
</gene>
<protein>
    <recommendedName>
        <fullName evidence="3">Transposase</fullName>
    </recommendedName>
</protein>
<evidence type="ECO:0008006" key="3">
    <source>
        <dbReference type="Google" id="ProtNLM"/>
    </source>
</evidence>
<evidence type="ECO:0000313" key="2">
    <source>
        <dbReference type="EMBL" id="KAL0458239.1"/>
    </source>
</evidence>
<comment type="caution">
    <text evidence="2">The sequence shown here is derived from an EMBL/GenBank/DDBJ whole genome shotgun (WGS) entry which is preliminary data.</text>
</comment>
<reference evidence="2" key="2">
    <citation type="journal article" date="2024" name="Plant">
        <title>Genomic evolution and insights into agronomic trait innovations of Sesamum species.</title>
        <authorList>
            <person name="Miao H."/>
            <person name="Wang L."/>
            <person name="Qu L."/>
            <person name="Liu H."/>
            <person name="Sun Y."/>
            <person name="Le M."/>
            <person name="Wang Q."/>
            <person name="Wei S."/>
            <person name="Zheng Y."/>
            <person name="Lin W."/>
            <person name="Duan Y."/>
            <person name="Cao H."/>
            <person name="Xiong S."/>
            <person name="Wang X."/>
            <person name="Wei L."/>
            <person name="Li C."/>
            <person name="Ma Q."/>
            <person name="Ju M."/>
            <person name="Zhao R."/>
            <person name="Li G."/>
            <person name="Mu C."/>
            <person name="Tian Q."/>
            <person name="Mei H."/>
            <person name="Zhang T."/>
            <person name="Gao T."/>
            <person name="Zhang H."/>
        </authorList>
    </citation>
    <scope>NUCLEOTIDE SEQUENCE</scope>
    <source>
        <strain evidence="2">KEN1</strain>
    </source>
</reference>
<dbReference type="PANTHER" id="PTHR10775">
    <property type="entry name" value="OS08G0208400 PROTEIN"/>
    <property type="match status" value="1"/>
</dbReference>
<proteinExistence type="predicted"/>
<accession>A0AAW2XVU3</accession>
<dbReference type="AlphaFoldDB" id="A0AAW2XVU3"/>
<dbReference type="EMBL" id="JACGWN010000002">
    <property type="protein sequence ID" value="KAL0458239.1"/>
    <property type="molecule type" value="Genomic_DNA"/>
</dbReference>
<evidence type="ECO:0000256" key="1">
    <source>
        <dbReference type="SAM" id="MobiDB-lite"/>
    </source>
</evidence>
<feature type="region of interest" description="Disordered" evidence="1">
    <location>
        <begin position="53"/>
        <end position="73"/>
    </location>
</feature>
<name>A0AAW2XVU3_9LAMI</name>
<dbReference type="PANTHER" id="PTHR10775:SF185">
    <property type="entry name" value="OS08G0208400 PROTEIN"/>
    <property type="match status" value="1"/>
</dbReference>
<reference evidence="2" key="1">
    <citation type="submission" date="2020-06" db="EMBL/GenBank/DDBJ databases">
        <authorList>
            <person name="Li T."/>
            <person name="Hu X."/>
            <person name="Zhang T."/>
            <person name="Song X."/>
            <person name="Zhang H."/>
            <person name="Dai N."/>
            <person name="Sheng W."/>
            <person name="Hou X."/>
            <person name="Wei L."/>
        </authorList>
    </citation>
    <scope>NUCLEOTIDE SEQUENCE</scope>
    <source>
        <strain evidence="2">KEN1</strain>
        <tissue evidence="2">Leaf</tissue>
    </source>
</reference>